<organism evidence="1 2">
    <name type="scientific">Melastoma candidum</name>
    <dbReference type="NCBI Taxonomy" id="119954"/>
    <lineage>
        <taxon>Eukaryota</taxon>
        <taxon>Viridiplantae</taxon>
        <taxon>Streptophyta</taxon>
        <taxon>Embryophyta</taxon>
        <taxon>Tracheophyta</taxon>
        <taxon>Spermatophyta</taxon>
        <taxon>Magnoliopsida</taxon>
        <taxon>eudicotyledons</taxon>
        <taxon>Gunneridae</taxon>
        <taxon>Pentapetalae</taxon>
        <taxon>rosids</taxon>
        <taxon>malvids</taxon>
        <taxon>Myrtales</taxon>
        <taxon>Melastomataceae</taxon>
        <taxon>Melastomatoideae</taxon>
        <taxon>Melastomateae</taxon>
        <taxon>Melastoma</taxon>
    </lineage>
</organism>
<gene>
    <name evidence="1" type="ORF">MLD38_022390</name>
</gene>
<evidence type="ECO:0000313" key="2">
    <source>
        <dbReference type="Proteomes" id="UP001057402"/>
    </source>
</evidence>
<sequence length="193" mass="21950">MVSPELLASDLGRKKGQPSKNLMAERRRRKRLRDRLSPRLARTSIFVDTINYVKELFRRINQLEQGTGKQTTTDHVFELLKESRPKEALVRNSPKFHVERRNGETAIEIRCVRKPGMLLAAMSTLEALGLEVEHCVASCFNDFVMRASCSKVRASPNTIIHSRKPARLEFESESLGGRGDKIPVYSEQAMKQA</sequence>
<dbReference type="EMBL" id="CM042885">
    <property type="protein sequence ID" value="KAI4366520.1"/>
    <property type="molecule type" value="Genomic_DNA"/>
</dbReference>
<keyword evidence="2" id="KW-1185">Reference proteome</keyword>
<dbReference type="Proteomes" id="UP001057402">
    <property type="component" value="Chromosome 6"/>
</dbReference>
<proteinExistence type="predicted"/>
<comment type="caution">
    <text evidence="1">The sequence shown here is derived from an EMBL/GenBank/DDBJ whole genome shotgun (WGS) entry which is preliminary data.</text>
</comment>
<accession>A0ACB9QJ37</accession>
<protein>
    <submittedName>
        <fullName evidence="1">Uncharacterized protein</fullName>
    </submittedName>
</protein>
<reference evidence="2" key="1">
    <citation type="journal article" date="2023" name="Front. Plant Sci.">
        <title>Chromosomal-level genome assembly of Melastoma candidum provides insights into trichome evolution.</title>
        <authorList>
            <person name="Zhong Y."/>
            <person name="Wu W."/>
            <person name="Sun C."/>
            <person name="Zou P."/>
            <person name="Liu Y."/>
            <person name="Dai S."/>
            <person name="Zhou R."/>
        </authorList>
    </citation>
    <scope>NUCLEOTIDE SEQUENCE [LARGE SCALE GENOMIC DNA]</scope>
</reference>
<evidence type="ECO:0000313" key="1">
    <source>
        <dbReference type="EMBL" id="KAI4366520.1"/>
    </source>
</evidence>
<name>A0ACB9QJ37_9MYRT</name>